<dbReference type="EMBL" id="JAVRBK010000007">
    <property type="protein sequence ID" value="KAK5641595.1"/>
    <property type="molecule type" value="Genomic_DNA"/>
</dbReference>
<feature type="chain" id="PRO_5042661191" description="Carboxylic ester hydrolase" evidence="6">
    <location>
        <begin position="20"/>
        <end position="555"/>
    </location>
</feature>
<organism evidence="8 9">
    <name type="scientific">Pyrocoelia pectoralis</name>
    <dbReference type="NCBI Taxonomy" id="417401"/>
    <lineage>
        <taxon>Eukaryota</taxon>
        <taxon>Metazoa</taxon>
        <taxon>Ecdysozoa</taxon>
        <taxon>Arthropoda</taxon>
        <taxon>Hexapoda</taxon>
        <taxon>Insecta</taxon>
        <taxon>Pterygota</taxon>
        <taxon>Neoptera</taxon>
        <taxon>Endopterygota</taxon>
        <taxon>Coleoptera</taxon>
        <taxon>Polyphaga</taxon>
        <taxon>Elateriformia</taxon>
        <taxon>Elateroidea</taxon>
        <taxon>Lampyridae</taxon>
        <taxon>Lampyrinae</taxon>
        <taxon>Pyrocoelia</taxon>
    </lineage>
</organism>
<evidence type="ECO:0000256" key="2">
    <source>
        <dbReference type="ARBA" id="ARBA00022487"/>
    </source>
</evidence>
<keyword evidence="4" id="KW-1015">Disulfide bond</keyword>
<proteinExistence type="inferred from homology"/>
<evidence type="ECO:0000256" key="1">
    <source>
        <dbReference type="ARBA" id="ARBA00005964"/>
    </source>
</evidence>
<dbReference type="Pfam" id="PF00135">
    <property type="entry name" value="COesterase"/>
    <property type="match status" value="1"/>
</dbReference>
<accession>A0AAN7V3T3</accession>
<evidence type="ECO:0000256" key="4">
    <source>
        <dbReference type="ARBA" id="ARBA00023157"/>
    </source>
</evidence>
<feature type="domain" description="Carboxylesterase type B" evidence="7">
    <location>
        <begin position="25"/>
        <end position="545"/>
    </location>
</feature>
<dbReference type="Gene3D" id="3.40.50.1820">
    <property type="entry name" value="alpha/beta hydrolase"/>
    <property type="match status" value="1"/>
</dbReference>
<evidence type="ECO:0000259" key="7">
    <source>
        <dbReference type="Pfam" id="PF00135"/>
    </source>
</evidence>
<dbReference type="PANTHER" id="PTHR43142">
    <property type="entry name" value="CARBOXYLIC ESTER HYDROLASE"/>
    <property type="match status" value="1"/>
</dbReference>
<keyword evidence="9" id="KW-1185">Reference proteome</keyword>
<dbReference type="InterPro" id="IPR019826">
    <property type="entry name" value="Carboxylesterase_B_AS"/>
</dbReference>
<dbReference type="AlphaFoldDB" id="A0AAN7V3T3"/>
<evidence type="ECO:0000313" key="9">
    <source>
        <dbReference type="Proteomes" id="UP001329430"/>
    </source>
</evidence>
<keyword evidence="3 6" id="KW-0378">Hydrolase</keyword>
<evidence type="ECO:0000256" key="5">
    <source>
        <dbReference type="ARBA" id="ARBA00023180"/>
    </source>
</evidence>
<reference evidence="8 9" key="1">
    <citation type="journal article" date="2024" name="Insects">
        <title>An Improved Chromosome-Level Genome Assembly of the Firefly Pyrocoelia pectoralis.</title>
        <authorList>
            <person name="Fu X."/>
            <person name="Meyer-Rochow V.B."/>
            <person name="Ballantyne L."/>
            <person name="Zhu X."/>
        </authorList>
    </citation>
    <scope>NUCLEOTIDE SEQUENCE [LARGE SCALE GENOMIC DNA]</scope>
    <source>
        <strain evidence="8">XCY_ONT2</strain>
    </source>
</reference>
<keyword evidence="5" id="KW-0325">Glycoprotein</keyword>
<dbReference type="Proteomes" id="UP001329430">
    <property type="component" value="Chromosome 7"/>
</dbReference>
<protein>
    <recommendedName>
        <fullName evidence="6">Carboxylic ester hydrolase</fullName>
        <ecNumber evidence="6">3.1.1.-</ecNumber>
    </recommendedName>
</protein>
<keyword evidence="6" id="KW-0732">Signal</keyword>
<dbReference type="EC" id="3.1.1.-" evidence="6"/>
<dbReference type="PROSITE" id="PS00122">
    <property type="entry name" value="CARBOXYLESTERASE_B_1"/>
    <property type="match status" value="1"/>
</dbReference>
<evidence type="ECO:0000256" key="3">
    <source>
        <dbReference type="ARBA" id="ARBA00022801"/>
    </source>
</evidence>
<dbReference type="GO" id="GO:0052689">
    <property type="term" value="F:carboxylic ester hydrolase activity"/>
    <property type="evidence" value="ECO:0007669"/>
    <property type="project" value="UniProtKB-KW"/>
</dbReference>
<evidence type="ECO:0000256" key="6">
    <source>
        <dbReference type="RuleBase" id="RU361235"/>
    </source>
</evidence>
<dbReference type="FunFam" id="3.40.50.1820:FF:000155">
    <property type="entry name" value="Carboxylic ester hydrolase"/>
    <property type="match status" value="1"/>
</dbReference>
<dbReference type="SUPFAM" id="SSF53474">
    <property type="entry name" value="alpha/beta-Hydrolases"/>
    <property type="match status" value="1"/>
</dbReference>
<dbReference type="InterPro" id="IPR029058">
    <property type="entry name" value="AB_hydrolase_fold"/>
</dbReference>
<keyword evidence="2" id="KW-0719">Serine esterase</keyword>
<dbReference type="PANTHER" id="PTHR43142:SF1">
    <property type="entry name" value="CARBOXYLIC ESTER HYDROLASE"/>
    <property type="match status" value="1"/>
</dbReference>
<sequence>MRRVLLVFYYIYSVQLISGHKNNANPRVTTPLGDIEGSFMQSLLGKSIYAFRGIRYAKAPVGELRFQPPVPVENWSGVYNATKDRPACPQPIHRHISEDCLYLNIYTTKLPGLRYNPKRPVLFFIHPGGFYEMSSASNWFGPQYLLDRNIVLVTINYRLGSLGFMSTGDKWAPGNNGLKDQVIALKFVKHNIVSFGGDPNLVTIVGYSAGAISVATHLVSPMSTGLFHRAIVMSCSSFNHWPMGNHQFNLAQKQARLVGCPDDTSENIIRCLKTKSAEEIGDSLNGFKEFGSDPVIIWNAVIELDFGQERFLTEHPIRSVLKGKFQKVPVMTGVTTEEMSDRAINVFKSDDKLLLEMDKEFGRVAPIAFIYERNTTRSRHISRKLRKEFLGMGPLTISAFKGVGYLYADGIVGFGVNRGAKLLSTKNTEHTYYYKFSYQGRYSFTMLPNSTVPYGVVHMDDLMYLFYISTKFPKFNVTDDEYQMVKKYTTLFTNFAYTGNPTPAESYTLDGAHWIPFTVENNKYMDIGRKLKMRENLFRERYSVWEKLFPLSDYE</sequence>
<dbReference type="InterPro" id="IPR002018">
    <property type="entry name" value="CarbesteraseB"/>
</dbReference>
<gene>
    <name evidence="8" type="ORF">RI129_010142</name>
</gene>
<name>A0AAN7V3T3_9COLE</name>
<feature type="signal peptide" evidence="6">
    <location>
        <begin position="1"/>
        <end position="19"/>
    </location>
</feature>
<comment type="caution">
    <text evidence="8">The sequence shown here is derived from an EMBL/GenBank/DDBJ whole genome shotgun (WGS) entry which is preliminary data.</text>
</comment>
<comment type="similarity">
    <text evidence="1 6">Belongs to the type-B carboxylesterase/lipase family.</text>
</comment>
<evidence type="ECO:0000313" key="8">
    <source>
        <dbReference type="EMBL" id="KAK5641595.1"/>
    </source>
</evidence>